<comment type="function">
    <text evidence="5 6">Cell division protein that is involved in the assembly of the Z ring. May serve as a membrane anchor for the Z ring.</text>
</comment>
<name>A0A2M6WIH6_9BACT</name>
<dbReference type="InterPro" id="IPR043129">
    <property type="entry name" value="ATPase_NBD"/>
</dbReference>
<accession>A0A2M6WIH6</accession>
<keyword evidence="1 5" id="KW-1003">Cell membrane</keyword>
<dbReference type="PANTHER" id="PTHR32432">
    <property type="entry name" value="CELL DIVISION PROTEIN FTSA-RELATED"/>
    <property type="match status" value="1"/>
</dbReference>
<dbReference type="GO" id="GO:0032153">
    <property type="term" value="C:cell division site"/>
    <property type="evidence" value="ECO:0007669"/>
    <property type="project" value="UniProtKB-UniRule"/>
</dbReference>
<dbReference type="InterPro" id="IPR020823">
    <property type="entry name" value="Cell_div_FtsA"/>
</dbReference>
<evidence type="ECO:0000256" key="4">
    <source>
        <dbReference type="ARBA" id="ARBA00023306"/>
    </source>
</evidence>
<dbReference type="PANTHER" id="PTHR32432:SF4">
    <property type="entry name" value="CELL DIVISION PROTEIN FTSA"/>
    <property type="match status" value="1"/>
</dbReference>
<dbReference type="CDD" id="cd24048">
    <property type="entry name" value="ASKHA_NBD_FtsA"/>
    <property type="match status" value="1"/>
</dbReference>
<evidence type="ECO:0000256" key="1">
    <source>
        <dbReference type="ARBA" id="ARBA00022475"/>
    </source>
</evidence>
<dbReference type="EMBL" id="PFBA01000013">
    <property type="protein sequence ID" value="PIT92600.1"/>
    <property type="molecule type" value="Genomic_DNA"/>
</dbReference>
<dbReference type="AlphaFoldDB" id="A0A2M6WIH6"/>
<dbReference type="SMART" id="SM00842">
    <property type="entry name" value="FtsA"/>
    <property type="match status" value="1"/>
</dbReference>
<dbReference type="GO" id="GO:0009898">
    <property type="term" value="C:cytoplasmic side of plasma membrane"/>
    <property type="evidence" value="ECO:0007669"/>
    <property type="project" value="UniProtKB-UniRule"/>
</dbReference>
<dbReference type="Gene3D" id="3.30.1490.110">
    <property type="match status" value="1"/>
</dbReference>
<evidence type="ECO:0000256" key="5">
    <source>
        <dbReference type="HAMAP-Rule" id="MF_02033"/>
    </source>
</evidence>
<dbReference type="PIRSF" id="PIRSF003101">
    <property type="entry name" value="FtsA"/>
    <property type="match status" value="1"/>
</dbReference>
<evidence type="ECO:0000256" key="3">
    <source>
        <dbReference type="ARBA" id="ARBA00023136"/>
    </source>
</evidence>
<evidence type="ECO:0000313" key="9">
    <source>
        <dbReference type="Proteomes" id="UP000228635"/>
    </source>
</evidence>
<proteinExistence type="inferred from homology"/>
<keyword evidence="4 5" id="KW-0131">Cell cycle</keyword>
<evidence type="ECO:0000256" key="2">
    <source>
        <dbReference type="ARBA" id="ARBA00022618"/>
    </source>
</evidence>
<dbReference type="SUPFAM" id="SSF53067">
    <property type="entry name" value="Actin-like ATPase domain"/>
    <property type="match status" value="2"/>
</dbReference>
<protein>
    <recommendedName>
        <fullName evidence="5 6">Cell division protein FtsA</fullName>
    </recommendedName>
</protein>
<dbReference type="GO" id="GO:0043093">
    <property type="term" value="P:FtsZ-dependent cytokinesis"/>
    <property type="evidence" value="ECO:0007669"/>
    <property type="project" value="UniProtKB-UniRule"/>
</dbReference>
<comment type="subunit">
    <text evidence="5">Self-interacts. Interacts with FtsZ.</text>
</comment>
<dbReference type="InterPro" id="IPR050696">
    <property type="entry name" value="FtsA/MreB"/>
</dbReference>
<sequence length="409" mass="44072">MQQYIVGFDIGSRSIKAAVGEVRKKGQLTLLRIFKTDSQGVRKGAINDLSEATQAVNYLLGSIRRDYKNAVKHIYLGVGGGDVKLQSSTGVVAVSRSDSEIYQDDISRAIQGSQAINLPPNRTILHFLIQQFIVDDVKDVKDPLGMIGSRLEVEGLVVHVFQPVLKNLSKCIETSGGSVAGLVLSPLADAQSVLSKNQKELGVVLVDIGFGKTGMAVFEENKLLSSAMFPIGSSNVTNDLAIGLKIPVEVAETIKLSFGYGVAKEVSVKEVVDLSKIDENAKGLVSKRFIAEIIEIRLQEIFELINAELKRIQKDGRLPAGVVLTGAGSKLPGLVDLVKRELKLPAQVGIPHISQMDVVGGELGFQAEDPEFSTALGLLLSGSEKLTNFSGHSLSFTRVIRNIVKYLIP</sequence>
<keyword evidence="2 5" id="KW-0132">Cell division</keyword>
<dbReference type="HAMAP" id="MF_02033">
    <property type="entry name" value="FtsA"/>
    <property type="match status" value="1"/>
</dbReference>
<dbReference type="NCBIfam" id="TIGR01174">
    <property type="entry name" value="ftsA"/>
    <property type="match status" value="1"/>
</dbReference>
<feature type="domain" description="SHS2" evidence="7">
    <location>
        <begin position="5"/>
        <end position="193"/>
    </location>
</feature>
<comment type="similarity">
    <text evidence="5 6">Belongs to the FtsA/MreB family.</text>
</comment>
<dbReference type="Gene3D" id="3.30.420.40">
    <property type="match status" value="2"/>
</dbReference>
<comment type="caution">
    <text evidence="8">The sequence shown here is derived from an EMBL/GenBank/DDBJ whole genome shotgun (WGS) entry which is preliminary data.</text>
</comment>
<comment type="subcellular location">
    <subcellularLocation>
        <location evidence="5">Cell membrane</location>
        <topology evidence="5">Peripheral membrane protein</topology>
        <orientation evidence="5">Cytoplasmic side</orientation>
    </subcellularLocation>
    <text evidence="5">Localizes to the Z ring in an FtsZ-dependent manner. Targeted to the membrane through a conserved C-terminal amphipathic helix.</text>
</comment>
<dbReference type="InterPro" id="IPR003494">
    <property type="entry name" value="SHS2_FtsA"/>
</dbReference>
<gene>
    <name evidence="5 8" type="primary">ftsA</name>
    <name evidence="8" type="ORF">COU08_01225</name>
</gene>
<organism evidence="8 9">
    <name type="scientific">Candidatus Harrisonbacteria bacterium CG10_big_fil_rev_8_21_14_0_10_42_17</name>
    <dbReference type="NCBI Taxonomy" id="1974584"/>
    <lineage>
        <taxon>Bacteria</taxon>
        <taxon>Candidatus Harrisoniibacteriota</taxon>
    </lineage>
</organism>
<dbReference type="Proteomes" id="UP000228635">
    <property type="component" value="Unassembled WGS sequence"/>
</dbReference>
<evidence type="ECO:0000256" key="6">
    <source>
        <dbReference type="PIRNR" id="PIRNR003101"/>
    </source>
</evidence>
<evidence type="ECO:0000313" key="8">
    <source>
        <dbReference type="EMBL" id="PIT92600.1"/>
    </source>
</evidence>
<dbReference type="Pfam" id="PF14450">
    <property type="entry name" value="FtsA"/>
    <property type="match status" value="1"/>
</dbReference>
<evidence type="ECO:0000259" key="7">
    <source>
        <dbReference type="SMART" id="SM00842"/>
    </source>
</evidence>
<dbReference type="Pfam" id="PF02491">
    <property type="entry name" value="SHS2_FTSA"/>
    <property type="match status" value="1"/>
</dbReference>
<keyword evidence="3 5" id="KW-0472">Membrane</keyword>
<reference evidence="9" key="1">
    <citation type="submission" date="2017-09" db="EMBL/GenBank/DDBJ databases">
        <title>Depth-based differentiation of microbial function through sediment-hosted aquifers and enrichment of novel symbionts in the deep terrestrial subsurface.</title>
        <authorList>
            <person name="Probst A.J."/>
            <person name="Ladd B."/>
            <person name="Jarett J.K."/>
            <person name="Geller-Mcgrath D.E."/>
            <person name="Sieber C.M.K."/>
            <person name="Emerson J.B."/>
            <person name="Anantharaman K."/>
            <person name="Thomas B.C."/>
            <person name="Malmstrom R."/>
            <person name="Stieglmeier M."/>
            <person name="Klingl A."/>
            <person name="Woyke T."/>
            <person name="Ryan C.M."/>
            <person name="Banfield J.F."/>
        </authorList>
    </citation>
    <scope>NUCLEOTIDE SEQUENCE [LARGE SCALE GENOMIC DNA]</scope>
</reference>